<dbReference type="GO" id="GO:0008658">
    <property type="term" value="F:penicillin binding"/>
    <property type="evidence" value="ECO:0007669"/>
    <property type="project" value="InterPro"/>
</dbReference>
<sequence>MLPKRRRRMVASFWLIVLAFGLVLAHLYQIQLAQGYKYARQAFQIGSQGIALEQFARGEITDRQGLSLTGGYYANRVAVIPALMDEKEHCLQQLADILNVNVNQLKDRAQRGAFYIDRTLGAGTCAELQNTDLPGVYLLPVYQRYSDKPLAVHITGHIGKISSREQFEQMQGAGSKAYLLGDWVGQSGLEYFYEQQLKGTLAKRWARVPVDALGRVIEGPGLLVESSDSDPGRLNVVTTIDGNIQRIVEDVMDEQIATGAVVVMQAGTGDILAMASRPGYHPEFFQAVSTIDEMPGELFVNHCTALFQPGSIFKVVLAAAALEEGLVQPATVFNCAGAAARPVRCWNAAGHGLISFEQAFAESCNPTFVEIGQQLGADAIIKYAAILGLDKQKITGYPVPADTRQDLSLIAEPYSLANCSVGQGPVLVTPVQVTAMMNTIASGGIYYTPRLVTGLSDHSGRLVQQYSAGRPEQAISPATAVQLQALLRGVTESGVGQKAFLPGVGSAGKTGSAQVDGYDDDKVDAWFTGYVPADSPRYIITVLVQGGKSGGDTAAPVFREIAARSMEVTLLPK</sequence>
<dbReference type="Gene3D" id="3.90.1310.10">
    <property type="entry name" value="Penicillin-binding protein 2a (Domain 2)"/>
    <property type="match status" value="1"/>
</dbReference>
<dbReference type="RefSeq" id="WP_006521805.1">
    <property type="nucleotide sequence ID" value="NC_021184.1"/>
</dbReference>
<dbReference type="InterPro" id="IPR005311">
    <property type="entry name" value="PBP_dimer"/>
</dbReference>
<evidence type="ECO:0000259" key="5">
    <source>
        <dbReference type="Pfam" id="PF03717"/>
    </source>
</evidence>
<dbReference type="KEGG" id="dgi:Desgi_2671"/>
<evidence type="ECO:0000256" key="3">
    <source>
        <dbReference type="ARBA" id="ARBA00023136"/>
    </source>
</evidence>
<dbReference type="GO" id="GO:0071555">
    <property type="term" value="P:cell wall organization"/>
    <property type="evidence" value="ECO:0007669"/>
    <property type="project" value="TreeGrafter"/>
</dbReference>
<dbReference type="Gene3D" id="3.40.710.10">
    <property type="entry name" value="DD-peptidase/beta-lactamase superfamily"/>
    <property type="match status" value="1"/>
</dbReference>
<dbReference type="PANTHER" id="PTHR30627">
    <property type="entry name" value="PEPTIDOGLYCAN D,D-TRANSPEPTIDASE"/>
    <property type="match status" value="1"/>
</dbReference>
<dbReference type="AlphaFoldDB" id="R4KR35"/>
<dbReference type="eggNOG" id="COG0768">
    <property type="taxonomic scope" value="Bacteria"/>
</dbReference>
<dbReference type="InterPro" id="IPR036138">
    <property type="entry name" value="PBP_dimer_sf"/>
</dbReference>
<dbReference type="InterPro" id="IPR050515">
    <property type="entry name" value="Beta-lactam/transpept"/>
</dbReference>
<accession>R4KR35</accession>
<evidence type="ECO:0000313" key="7">
    <source>
        <dbReference type="Proteomes" id="UP000013520"/>
    </source>
</evidence>
<name>R4KR35_9FIRM</name>
<keyword evidence="6" id="KW-0132">Cell division</keyword>
<dbReference type="InterPro" id="IPR012338">
    <property type="entry name" value="Beta-lactam/transpept-like"/>
</dbReference>
<dbReference type="Proteomes" id="UP000013520">
    <property type="component" value="Chromosome"/>
</dbReference>
<dbReference type="OrthoDB" id="9804124at2"/>
<feature type="domain" description="Penicillin-binding protein dimerisation" evidence="5">
    <location>
        <begin position="56"/>
        <end position="218"/>
    </location>
</feature>
<reference evidence="6 7" key="1">
    <citation type="submission" date="2012-01" db="EMBL/GenBank/DDBJ databases">
        <title>Complete sequence of Desulfotomaculum gibsoniae DSM 7213.</title>
        <authorList>
            <consortium name="US DOE Joint Genome Institute"/>
            <person name="Lucas S."/>
            <person name="Han J."/>
            <person name="Lapidus A."/>
            <person name="Cheng J.-F."/>
            <person name="Goodwin L."/>
            <person name="Pitluck S."/>
            <person name="Peters L."/>
            <person name="Ovchinnikova G."/>
            <person name="Teshima H."/>
            <person name="Detter J.C."/>
            <person name="Han C."/>
            <person name="Tapia R."/>
            <person name="Land M."/>
            <person name="Hauser L."/>
            <person name="Kyrpides N."/>
            <person name="Ivanova N."/>
            <person name="Pagani I."/>
            <person name="Parshina S."/>
            <person name="Plugge C."/>
            <person name="Muyzer G."/>
            <person name="Kuever J."/>
            <person name="Ivanova A."/>
            <person name="Nazina T."/>
            <person name="Klenk H.-P."/>
            <person name="Brambilla E."/>
            <person name="Spring S."/>
            <person name="Stams A.F."/>
            <person name="Woyke T."/>
        </authorList>
    </citation>
    <scope>NUCLEOTIDE SEQUENCE [LARGE SCALE GENOMIC DNA]</scope>
    <source>
        <strain evidence="6 7">DSM 7213</strain>
    </source>
</reference>
<evidence type="ECO:0000256" key="1">
    <source>
        <dbReference type="ARBA" id="ARBA00004370"/>
    </source>
</evidence>
<dbReference type="GO" id="GO:0051301">
    <property type="term" value="P:cell division"/>
    <property type="evidence" value="ECO:0007669"/>
    <property type="project" value="UniProtKB-KW"/>
</dbReference>
<organism evidence="6 7">
    <name type="scientific">Desulfoscipio gibsoniae DSM 7213</name>
    <dbReference type="NCBI Taxonomy" id="767817"/>
    <lineage>
        <taxon>Bacteria</taxon>
        <taxon>Bacillati</taxon>
        <taxon>Bacillota</taxon>
        <taxon>Clostridia</taxon>
        <taxon>Eubacteriales</taxon>
        <taxon>Desulfallaceae</taxon>
        <taxon>Desulfoscipio</taxon>
    </lineage>
</organism>
<comment type="subcellular location">
    <subcellularLocation>
        <location evidence="1">Membrane</location>
    </subcellularLocation>
</comment>
<keyword evidence="6" id="KW-0131">Cell cycle</keyword>
<gene>
    <name evidence="6" type="ORF">Desgi_2671</name>
</gene>
<dbReference type="STRING" id="767817.Desgi_2671"/>
<evidence type="ECO:0000256" key="2">
    <source>
        <dbReference type="ARBA" id="ARBA00007171"/>
    </source>
</evidence>
<comment type="similarity">
    <text evidence="2">Belongs to the transpeptidase family.</text>
</comment>
<dbReference type="Pfam" id="PF00905">
    <property type="entry name" value="Transpeptidase"/>
    <property type="match status" value="1"/>
</dbReference>
<dbReference type="SUPFAM" id="SSF56519">
    <property type="entry name" value="Penicillin binding protein dimerisation domain"/>
    <property type="match status" value="1"/>
</dbReference>
<dbReference type="EMBL" id="CP003273">
    <property type="protein sequence ID" value="AGL02076.1"/>
    <property type="molecule type" value="Genomic_DNA"/>
</dbReference>
<evidence type="ECO:0000259" key="4">
    <source>
        <dbReference type="Pfam" id="PF00905"/>
    </source>
</evidence>
<proteinExistence type="inferred from homology"/>
<feature type="domain" description="Penicillin-binding protein transpeptidase" evidence="4">
    <location>
        <begin position="259"/>
        <end position="562"/>
    </location>
</feature>
<dbReference type="Pfam" id="PF03717">
    <property type="entry name" value="PBP_dimer"/>
    <property type="match status" value="1"/>
</dbReference>
<dbReference type="HOGENOM" id="CLU_009289_6_3_9"/>
<dbReference type="GO" id="GO:0005886">
    <property type="term" value="C:plasma membrane"/>
    <property type="evidence" value="ECO:0007669"/>
    <property type="project" value="TreeGrafter"/>
</dbReference>
<evidence type="ECO:0000313" key="6">
    <source>
        <dbReference type="EMBL" id="AGL02076.1"/>
    </source>
</evidence>
<keyword evidence="7" id="KW-1185">Reference proteome</keyword>
<dbReference type="InterPro" id="IPR001460">
    <property type="entry name" value="PCN-bd_Tpept"/>
</dbReference>
<protein>
    <submittedName>
        <fullName evidence="6">Cell division protein FtsI/penicillin-binding protein 2</fullName>
    </submittedName>
</protein>
<keyword evidence="3" id="KW-0472">Membrane</keyword>
<dbReference type="SUPFAM" id="SSF56601">
    <property type="entry name" value="beta-lactamase/transpeptidase-like"/>
    <property type="match status" value="1"/>
</dbReference>